<evidence type="ECO:0000313" key="3">
    <source>
        <dbReference type="Proteomes" id="UP001342631"/>
    </source>
</evidence>
<gene>
    <name evidence="2" type="ORF">ASNO1_63340</name>
</gene>
<protein>
    <submittedName>
        <fullName evidence="2">Uncharacterized protein</fullName>
    </submittedName>
</protein>
<dbReference type="EMBL" id="BTTX01000007">
    <property type="protein sequence ID" value="GMU10080.1"/>
    <property type="molecule type" value="Genomic_DNA"/>
</dbReference>
<organism evidence="2 3">
    <name type="scientific">Corallococcus caeni</name>
    <dbReference type="NCBI Taxonomy" id="3082388"/>
    <lineage>
        <taxon>Bacteria</taxon>
        <taxon>Pseudomonadati</taxon>
        <taxon>Myxococcota</taxon>
        <taxon>Myxococcia</taxon>
        <taxon>Myxococcales</taxon>
        <taxon>Cystobacterineae</taxon>
        <taxon>Myxococcaceae</taxon>
        <taxon>Corallococcus</taxon>
    </lineage>
</organism>
<evidence type="ECO:0000313" key="2">
    <source>
        <dbReference type="EMBL" id="GMU10080.1"/>
    </source>
</evidence>
<evidence type="ECO:0000256" key="1">
    <source>
        <dbReference type="SAM" id="MobiDB-lite"/>
    </source>
</evidence>
<accession>A0ABQ6R1A1</accession>
<feature type="region of interest" description="Disordered" evidence="1">
    <location>
        <begin position="1"/>
        <end position="35"/>
    </location>
</feature>
<dbReference type="InterPro" id="IPR029058">
    <property type="entry name" value="AB_hydrolase_fold"/>
</dbReference>
<sequence length="91" mass="9630">MTRRSASPPQALASARDAEERSESGGPGRSPGTHLRCARDRALASALQALMIREPDAFTPGNAFTVDTLESSHSPFASQPQKLAALLDGLR</sequence>
<dbReference type="Proteomes" id="UP001342631">
    <property type="component" value="Unassembled WGS sequence"/>
</dbReference>
<name>A0ABQ6R1A1_9BACT</name>
<keyword evidence="3" id="KW-1185">Reference proteome</keyword>
<comment type="caution">
    <text evidence="2">The sequence shown here is derived from an EMBL/GenBank/DDBJ whole genome shotgun (WGS) entry which is preliminary data.</text>
</comment>
<reference evidence="2 3" key="1">
    <citation type="journal article" date="2024" name="Arch. Microbiol.">
        <title>Corallococcus caeni sp. nov., a novel myxobacterium isolated from activated sludge.</title>
        <authorList>
            <person name="Tomita S."/>
            <person name="Nakai R."/>
            <person name="Kuroda K."/>
            <person name="Kurashita H."/>
            <person name="Hatamoto M."/>
            <person name="Yamaguchi T."/>
            <person name="Narihiro T."/>
        </authorList>
    </citation>
    <scope>NUCLEOTIDE SEQUENCE [LARGE SCALE GENOMIC DNA]</scope>
    <source>
        <strain evidence="2 3">NO1</strain>
    </source>
</reference>
<dbReference type="Gene3D" id="3.40.50.1820">
    <property type="entry name" value="alpha/beta hydrolase"/>
    <property type="match status" value="1"/>
</dbReference>
<proteinExistence type="predicted"/>